<reference evidence="2" key="1">
    <citation type="journal article" date="2014" name="Int. J. Syst. Evol. Microbiol.">
        <title>Complete genome sequence of Corynebacterium casei LMG S-19264T (=DSM 44701T), isolated from a smear-ripened cheese.</title>
        <authorList>
            <consortium name="US DOE Joint Genome Institute (JGI-PGF)"/>
            <person name="Walter F."/>
            <person name="Albersmeier A."/>
            <person name="Kalinowski J."/>
            <person name="Ruckert C."/>
        </authorList>
    </citation>
    <scope>NUCLEOTIDE SEQUENCE</scope>
    <source>
        <strain evidence="2">CGMCC 1.15343</strain>
    </source>
</reference>
<feature type="signal peptide" evidence="1">
    <location>
        <begin position="1"/>
        <end position="22"/>
    </location>
</feature>
<dbReference type="Proteomes" id="UP000651668">
    <property type="component" value="Unassembled WGS sequence"/>
</dbReference>
<dbReference type="Gene3D" id="2.40.128.490">
    <property type="entry name" value="Uncharacterised protein PF14869, DUF4488"/>
    <property type="match status" value="1"/>
</dbReference>
<comment type="caution">
    <text evidence="2">The sequence shown here is derived from an EMBL/GenBank/DDBJ whole genome shotgun (WGS) entry which is preliminary data.</text>
</comment>
<reference evidence="2" key="2">
    <citation type="submission" date="2020-09" db="EMBL/GenBank/DDBJ databases">
        <authorList>
            <person name="Sun Q."/>
            <person name="Zhou Y."/>
        </authorList>
    </citation>
    <scope>NUCLEOTIDE SEQUENCE</scope>
    <source>
        <strain evidence="2">CGMCC 1.15343</strain>
    </source>
</reference>
<evidence type="ECO:0000313" key="2">
    <source>
        <dbReference type="EMBL" id="GGC61018.1"/>
    </source>
</evidence>
<sequence>MKSKILLVVCLLAVMAISSTFAQSSRSGISGAWQIKEADKEQILIFQDGFFSHTVYNKADKQFAYSRGGTYTSTGDALNLKVSFNSTDREEVGKQLTAKYSISGKTVKLSTNGETQNWQRVDDSSAPLAGVWRITSRMQDGKLTPIHQTGSRQTYKILTGTRFQWAAIDPEKKEFSGTGGGTYTFSDGKYTETIEFFSRDNSRVGASLSFEGKLENGDWHHSGKSSKGDPIYEVWSRVK</sequence>
<organism evidence="2 3">
    <name type="scientific">Pedobacter quisquiliarum</name>
    <dbReference type="NCBI Taxonomy" id="1834438"/>
    <lineage>
        <taxon>Bacteria</taxon>
        <taxon>Pseudomonadati</taxon>
        <taxon>Bacteroidota</taxon>
        <taxon>Sphingobacteriia</taxon>
        <taxon>Sphingobacteriales</taxon>
        <taxon>Sphingobacteriaceae</taxon>
        <taxon>Pedobacter</taxon>
    </lineage>
</organism>
<dbReference type="RefSeq" id="WP_188626091.1">
    <property type="nucleotide sequence ID" value="NZ_BMIL01000004.1"/>
</dbReference>
<keyword evidence="1" id="KW-0732">Signal</keyword>
<name>A0A916XBE1_9SPHI</name>
<protein>
    <recommendedName>
        <fullName evidence="4">Membrane or secreted protein</fullName>
    </recommendedName>
</protein>
<evidence type="ECO:0008006" key="4">
    <source>
        <dbReference type="Google" id="ProtNLM"/>
    </source>
</evidence>
<dbReference type="EMBL" id="BMIL01000004">
    <property type="protein sequence ID" value="GGC61018.1"/>
    <property type="molecule type" value="Genomic_DNA"/>
</dbReference>
<feature type="chain" id="PRO_5037137527" description="Membrane or secreted protein" evidence="1">
    <location>
        <begin position="23"/>
        <end position="239"/>
    </location>
</feature>
<keyword evidence="3" id="KW-1185">Reference proteome</keyword>
<evidence type="ECO:0000313" key="3">
    <source>
        <dbReference type="Proteomes" id="UP000651668"/>
    </source>
</evidence>
<proteinExistence type="predicted"/>
<accession>A0A916XBE1</accession>
<gene>
    <name evidence="2" type="ORF">GCM10011387_13290</name>
</gene>
<dbReference type="AlphaFoldDB" id="A0A916XBE1"/>
<evidence type="ECO:0000256" key="1">
    <source>
        <dbReference type="SAM" id="SignalP"/>
    </source>
</evidence>